<reference evidence="2 3" key="1">
    <citation type="journal article" date="2014" name="Nature">
        <title>An environmental bacterial taxon with a large and distinct metabolic repertoire.</title>
        <authorList>
            <person name="Wilson M.C."/>
            <person name="Mori T."/>
            <person name="Ruckert C."/>
            <person name="Uria A.R."/>
            <person name="Helf M.J."/>
            <person name="Takada K."/>
            <person name="Gernert C."/>
            <person name="Steffens U.A."/>
            <person name="Heycke N."/>
            <person name="Schmitt S."/>
            <person name="Rinke C."/>
            <person name="Helfrich E.J."/>
            <person name="Brachmann A.O."/>
            <person name="Gurgui C."/>
            <person name="Wakimoto T."/>
            <person name="Kracht M."/>
            <person name="Crusemann M."/>
            <person name="Hentschel U."/>
            <person name="Abe I."/>
            <person name="Matsunaga S."/>
            <person name="Kalinowski J."/>
            <person name="Takeyama H."/>
            <person name="Piel J."/>
        </authorList>
    </citation>
    <scope>NUCLEOTIDE SEQUENCE [LARGE SCALE GENOMIC DNA]</scope>
    <source>
        <strain evidence="3">TSY2</strain>
    </source>
</reference>
<proteinExistence type="predicted"/>
<accession>W4MD36</accession>
<dbReference type="SUPFAM" id="SSF52980">
    <property type="entry name" value="Restriction endonuclease-like"/>
    <property type="match status" value="1"/>
</dbReference>
<dbReference type="EMBL" id="AZHX01000299">
    <property type="protein sequence ID" value="ETX08115.1"/>
    <property type="molecule type" value="Genomic_DNA"/>
</dbReference>
<dbReference type="Gene3D" id="3.40.50.300">
    <property type="entry name" value="P-loop containing nucleotide triphosphate hydrolases"/>
    <property type="match status" value="1"/>
</dbReference>
<organism evidence="2 3">
    <name type="scientific">Candidatus Entotheonella gemina</name>
    <dbReference type="NCBI Taxonomy" id="1429439"/>
    <lineage>
        <taxon>Bacteria</taxon>
        <taxon>Pseudomonadati</taxon>
        <taxon>Nitrospinota/Tectimicrobiota group</taxon>
        <taxon>Candidatus Tectimicrobiota</taxon>
        <taxon>Candidatus Entotheonellia</taxon>
        <taxon>Candidatus Entotheonellales</taxon>
        <taxon>Candidatus Entotheonellaceae</taxon>
        <taxon>Candidatus Entotheonella</taxon>
    </lineage>
</organism>
<protein>
    <recommendedName>
        <fullName evidence="1">DUF234 domain-containing protein</fullName>
    </recommendedName>
</protein>
<dbReference type="AlphaFoldDB" id="W4MD36"/>
<comment type="caution">
    <text evidence="2">The sequence shown here is derived from an EMBL/GenBank/DDBJ whole genome shotgun (WGS) entry which is preliminary data.</text>
</comment>
<evidence type="ECO:0000259" key="1">
    <source>
        <dbReference type="Pfam" id="PF03008"/>
    </source>
</evidence>
<dbReference type="Proteomes" id="UP000019140">
    <property type="component" value="Unassembled WGS sequence"/>
</dbReference>
<dbReference type="PANTHER" id="PTHR34704">
    <property type="entry name" value="ATPASE"/>
    <property type="match status" value="1"/>
</dbReference>
<dbReference type="PANTHER" id="PTHR34704:SF2">
    <property type="entry name" value="ATPASE"/>
    <property type="match status" value="1"/>
</dbReference>
<keyword evidence="3" id="KW-1185">Reference proteome</keyword>
<dbReference type="InterPro" id="IPR004256">
    <property type="entry name" value="DUF234"/>
</dbReference>
<name>W4MD36_9BACT</name>
<dbReference type="HOGENOM" id="CLU_1773983_0_0_7"/>
<dbReference type="PATRIC" id="fig|1429439.4.peg.1250"/>
<sequence>MEFIGRHFELNELNRLYQQPQGVLCIVYGRRRIGKTRLLTPQRVGAHWSSSEQIDVVAINWDKGQVLYGECKWQRGRALSLSDVEKLIERAGQIDLKSHWGRSLQRHFILFSRSGFTASAQNLAQETGAALVGLSELDAILAHAIR</sequence>
<gene>
    <name evidence="2" type="ORF">ETSY2_07285</name>
</gene>
<evidence type="ECO:0000313" key="3">
    <source>
        <dbReference type="Proteomes" id="UP000019140"/>
    </source>
</evidence>
<feature type="domain" description="DUF234" evidence="1">
    <location>
        <begin position="41"/>
        <end position="75"/>
    </location>
</feature>
<dbReference type="InterPro" id="IPR011335">
    <property type="entry name" value="Restrct_endonuc-II-like"/>
</dbReference>
<dbReference type="Pfam" id="PF03008">
    <property type="entry name" value="DUF234"/>
    <property type="match status" value="1"/>
</dbReference>
<dbReference type="InterPro" id="IPR027417">
    <property type="entry name" value="P-loop_NTPase"/>
</dbReference>
<evidence type="ECO:0000313" key="2">
    <source>
        <dbReference type="EMBL" id="ETX08115.1"/>
    </source>
</evidence>